<comment type="caution">
    <text evidence="3">The sequence shown here is derived from an EMBL/GenBank/DDBJ whole genome shotgun (WGS) entry which is preliminary data.</text>
</comment>
<dbReference type="Proteomes" id="UP000276133">
    <property type="component" value="Unassembled WGS sequence"/>
</dbReference>
<dbReference type="GO" id="GO:0005634">
    <property type="term" value="C:nucleus"/>
    <property type="evidence" value="ECO:0007669"/>
    <property type="project" value="TreeGrafter"/>
</dbReference>
<keyword evidence="4" id="KW-1185">Reference proteome</keyword>
<organism evidence="3 4">
    <name type="scientific">Brachionus plicatilis</name>
    <name type="common">Marine rotifer</name>
    <name type="synonym">Brachionus muelleri</name>
    <dbReference type="NCBI Taxonomy" id="10195"/>
    <lineage>
        <taxon>Eukaryota</taxon>
        <taxon>Metazoa</taxon>
        <taxon>Spiralia</taxon>
        <taxon>Gnathifera</taxon>
        <taxon>Rotifera</taxon>
        <taxon>Eurotatoria</taxon>
        <taxon>Monogononta</taxon>
        <taxon>Pseudotrocha</taxon>
        <taxon>Ploima</taxon>
        <taxon>Brachionidae</taxon>
        <taxon>Brachionus</taxon>
    </lineage>
</organism>
<dbReference type="SUPFAM" id="SSF46689">
    <property type="entry name" value="Homeodomain-like"/>
    <property type="match status" value="1"/>
</dbReference>
<evidence type="ECO:0000313" key="3">
    <source>
        <dbReference type="EMBL" id="RNA23123.1"/>
    </source>
</evidence>
<dbReference type="PANTHER" id="PTHR19303">
    <property type="entry name" value="TRANSPOSON"/>
    <property type="match status" value="1"/>
</dbReference>
<reference evidence="3 4" key="1">
    <citation type="journal article" date="2018" name="Sci. Rep.">
        <title>Genomic signatures of local adaptation to the degree of environmental predictability in rotifers.</title>
        <authorList>
            <person name="Franch-Gras L."/>
            <person name="Hahn C."/>
            <person name="Garcia-Roger E.M."/>
            <person name="Carmona M.J."/>
            <person name="Serra M."/>
            <person name="Gomez A."/>
        </authorList>
    </citation>
    <scope>NUCLEOTIDE SEQUENCE [LARGE SCALE GENOMIC DNA]</scope>
    <source>
        <strain evidence="3">HYR1</strain>
    </source>
</reference>
<dbReference type="InterPro" id="IPR050863">
    <property type="entry name" value="CenT-Element_Derived"/>
</dbReference>
<dbReference type="OrthoDB" id="9909311at2759"/>
<keyword evidence="1" id="KW-0238">DNA-binding</keyword>
<accession>A0A3M7RHT4</accession>
<dbReference type="GO" id="GO:0003677">
    <property type="term" value="F:DNA binding"/>
    <property type="evidence" value="ECO:0007669"/>
    <property type="project" value="UniProtKB-KW"/>
</dbReference>
<dbReference type="EMBL" id="REGN01003348">
    <property type="protein sequence ID" value="RNA23123.1"/>
    <property type="molecule type" value="Genomic_DNA"/>
</dbReference>
<feature type="domain" description="HTH CENPB-type" evidence="2">
    <location>
        <begin position="65"/>
        <end position="136"/>
    </location>
</feature>
<dbReference type="AlphaFoldDB" id="A0A3M7RHT4"/>
<dbReference type="InterPro" id="IPR004875">
    <property type="entry name" value="DDE_SF_endonuclease_dom"/>
</dbReference>
<name>A0A3M7RHT4_BRAPC</name>
<dbReference type="STRING" id="10195.A0A3M7RHT4"/>
<proteinExistence type="predicted"/>
<dbReference type="PANTHER" id="PTHR19303:SF73">
    <property type="entry name" value="PROTEIN PDC2"/>
    <property type="match status" value="1"/>
</dbReference>
<protein>
    <submittedName>
        <fullName evidence="3">Tigger transposable element-derived 4</fullName>
    </submittedName>
</protein>
<dbReference type="PROSITE" id="PS51253">
    <property type="entry name" value="HTH_CENPB"/>
    <property type="match status" value="1"/>
</dbReference>
<evidence type="ECO:0000256" key="1">
    <source>
        <dbReference type="ARBA" id="ARBA00023125"/>
    </source>
</evidence>
<dbReference type="Gene3D" id="1.10.10.60">
    <property type="entry name" value="Homeodomain-like"/>
    <property type="match status" value="2"/>
</dbReference>
<dbReference type="Pfam" id="PF03184">
    <property type="entry name" value="DDE_1"/>
    <property type="match status" value="1"/>
</dbReference>
<dbReference type="InterPro" id="IPR009057">
    <property type="entry name" value="Homeodomain-like_sf"/>
</dbReference>
<gene>
    <name evidence="3" type="ORF">BpHYR1_020211</name>
</gene>
<dbReference type="InterPro" id="IPR006600">
    <property type="entry name" value="HTH_CenpB_DNA-bd_dom"/>
</dbReference>
<evidence type="ECO:0000313" key="4">
    <source>
        <dbReference type="Proteomes" id="UP000276133"/>
    </source>
</evidence>
<evidence type="ECO:0000259" key="2">
    <source>
        <dbReference type="PROSITE" id="PS51253"/>
    </source>
</evidence>
<sequence>MSDKKMVRQGIDIFTKKQILEEVEKGTSYRIIKEKYNLKHSSNICQIIKNKDRVLRKFSSLDSPFRKTLKTTKYENIDTELTQFITNCEQNGVHVKTGALREKALEIARKSGQNEFRASNGYLSNFNNRKKKGSASDSSINSEDTSYQNATCFTEENIGQKYQELISEFDPRDIFCANQFGLFWRLVPTNHVKDKLCKMGQDSHERLTIFTAVSMVGEKLPLVIVSNDERPKNSAEISKLNISYYSDPNSWMNGKIFIDIITALNDQMKLENRRIIIFINSSNDQEFEFSNIIILNLSNNAVNPLNTGVFKCLKANYRMKLCRKMFALGETKPDSDAIKLFSVIEMLSYSWDNEIKSELIVDCFKQCGFYQAKGISDDEIVSESDGCIHNELEGIYKNFIRIYPELNFNEFIDVDRDLATCEIYEDEPSNSTDEDQSKAKDTEKIEAINAIDTLKLYFVRNFTDDLKDILSTLNDLENKIYEHSLSAKK</sequence>
<dbReference type="Pfam" id="PF03221">
    <property type="entry name" value="HTH_Tnp_Tc5"/>
    <property type="match status" value="1"/>
</dbReference>